<accession>A0A1I0A9G4</accession>
<sequence length="46" mass="5097">MSIDGWRPAAETVTGRWSALERDWQSVIVGGMIVALVSALELQIPW</sequence>
<dbReference type="EMBL" id="FMZP01000001">
    <property type="protein sequence ID" value="SDB99744.1"/>
    <property type="molecule type" value="Genomic_DNA"/>
</dbReference>
<dbReference type="AlphaFoldDB" id="A0A1I0A9G4"/>
<reference evidence="2" key="1">
    <citation type="submission" date="2016-10" db="EMBL/GenBank/DDBJ databases">
        <authorList>
            <person name="de Groot N.N."/>
        </authorList>
    </citation>
    <scope>NUCLEOTIDE SEQUENCE [LARGE SCALE GENOMIC DNA]</scope>
    <source>
        <strain evidence="2">CDM_6</strain>
    </source>
</reference>
<dbReference type="Proteomes" id="UP000199320">
    <property type="component" value="Unassembled WGS sequence"/>
</dbReference>
<reference evidence="3 4" key="2">
    <citation type="submission" date="2016-10" db="EMBL/GenBank/DDBJ databases">
        <authorList>
            <person name="Varghese N."/>
            <person name="Submissions S."/>
        </authorList>
    </citation>
    <scope>NUCLEOTIDE SEQUENCE [LARGE SCALE GENOMIC DNA]</scope>
    <source>
        <strain evidence="1 4">CDM_1</strain>
        <strain evidence="3">CDM_6</strain>
    </source>
</reference>
<gene>
    <name evidence="2" type="ORF">SAMN04488694_102270</name>
    <name evidence="1" type="ORF">SAMN05192552_100179</name>
</gene>
<dbReference type="OrthoDB" id="180691at2157"/>
<evidence type="ECO:0000313" key="1">
    <source>
        <dbReference type="EMBL" id="SDB99744.1"/>
    </source>
</evidence>
<evidence type="ECO:0000313" key="3">
    <source>
        <dbReference type="Proteomes" id="UP000199320"/>
    </source>
</evidence>
<name>A0A1I0A9G4_9EURY</name>
<keyword evidence="3" id="KW-1185">Reference proteome</keyword>
<dbReference type="STRING" id="392421.SAMN04488694_102270"/>
<organism evidence="2 3">
    <name type="scientific">Natrinema hispanicum</name>
    <dbReference type="NCBI Taxonomy" id="392421"/>
    <lineage>
        <taxon>Archaea</taxon>
        <taxon>Methanobacteriati</taxon>
        <taxon>Methanobacteriota</taxon>
        <taxon>Stenosarchaea group</taxon>
        <taxon>Halobacteria</taxon>
        <taxon>Halobacteriales</taxon>
        <taxon>Natrialbaceae</taxon>
        <taxon>Natrinema</taxon>
    </lineage>
</organism>
<evidence type="ECO:0000313" key="2">
    <source>
        <dbReference type="EMBL" id="SES90331.1"/>
    </source>
</evidence>
<protein>
    <submittedName>
        <fullName evidence="2">Uncharacterized protein</fullName>
    </submittedName>
</protein>
<proteinExistence type="predicted"/>
<evidence type="ECO:0000313" key="4">
    <source>
        <dbReference type="Proteomes" id="UP000324021"/>
    </source>
</evidence>
<dbReference type="Proteomes" id="UP000324021">
    <property type="component" value="Unassembled WGS sequence"/>
</dbReference>
<dbReference type="EMBL" id="FOIC01000002">
    <property type="protein sequence ID" value="SES90331.1"/>
    <property type="molecule type" value="Genomic_DNA"/>
</dbReference>
<dbReference type="RefSeq" id="WP_175542128.1">
    <property type="nucleotide sequence ID" value="NZ_FMZP01000001.1"/>
</dbReference>